<accession>A0A3Q3AUU1</accession>
<name>A0A3Q3AUU1_KRYMA</name>
<evidence type="ECO:0000259" key="15">
    <source>
        <dbReference type="Pfam" id="PF13908"/>
    </source>
</evidence>
<dbReference type="PANTHER" id="PTHR31395:SF14">
    <property type="entry name" value="PROTEIN SHISA-5"/>
    <property type="match status" value="1"/>
</dbReference>
<evidence type="ECO:0000313" key="17">
    <source>
        <dbReference type="Proteomes" id="UP000264800"/>
    </source>
</evidence>
<keyword evidence="5" id="KW-0256">Endoplasmic reticulum</keyword>
<dbReference type="GeneID" id="108231528"/>
<dbReference type="OMA" id="CSKYCCG"/>
<evidence type="ECO:0000256" key="2">
    <source>
        <dbReference type="ARBA" id="ARBA00004126"/>
    </source>
</evidence>
<dbReference type="Ensembl" id="ENSKMAT00000015484.1">
    <property type="protein sequence ID" value="ENSKMAP00000015264.1"/>
    <property type="gene ID" value="ENSKMAG00000011420.1"/>
</dbReference>
<evidence type="ECO:0000256" key="13">
    <source>
        <dbReference type="SAM" id="MobiDB-lite"/>
    </source>
</evidence>
<evidence type="ECO:0000256" key="14">
    <source>
        <dbReference type="SAM" id="Phobius"/>
    </source>
</evidence>
<comment type="similarity">
    <text evidence="10">Belongs to the shisa family.</text>
</comment>
<dbReference type="KEGG" id="kmr:108231528"/>
<dbReference type="PANTHER" id="PTHR31395">
    <property type="entry name" value="SHISA"/>
    <property type="match status" value="1"/>
</dbReference>
<keyword evidence="7 14" id="KW-0472">Membrane</keyword>
<reference evidence="16" key="1">
    <citation type="submission" date="2025-08" db="UniProtKB">
        <authorList>
            <consortium name="Ensembl"/>
        </authorList>
    </citation>
    <scope>IDENTIFICATION</scope>
</reference>
<comment type="function">
    <text evidence="9">Can induce apoptosis in a caspase-dependent manner and plays a role in p53/TP53-dependent apoptosis.</text>
</comment>
<feature type="region of interest" description="Disordered" evidence="13">
    <location>
        <begin position="225"/>
        <end position="279"/>
    </location>
</feature>
<evidence type="ECO:0000256" key="3">
    <source>
        <dbReference type="ARBA" id="ARBA00022692"/>
    </source>
</evidence>
<evidence type="ECO:0000256" key="9">
    <source>
        <dbReference type="ARBA" id="ARBA00037507"/>
    </source>
</evidence>
<evidence type="ECO:0000256" key="4">
    <source>
        <dbReference type="ARBA" id="ARBA00022703"/>
    </source>
</evidence>
<dbReference type="GO" id="GO:0031965">
    <property type="term" value="C:nuclear membrane"/>
    <property type="evidence" value="ECO:0007669"/>
    <property type="project" value="UniProtKB-SubCell"/>
</dbReference>
<evidence type="ECO:0000256" key="6">
    <source>
        <dbReference type="ARBA" id="ARBA00022989"/>
    </source>
</evidence>
<comment type="subcellular location">
    <subcellularLocation>
        <location evidence="1">Endoplasmic reticulum membrane</location>
        <topology evidence="1">Single-pass type I membrane protein</topology>
    </subcellularLocation>
    <subcellularLocation>
        <location evidence="2">Nucleus membrane</location>
    </subcellularLocation>
</comment>
<feature type="region of interest" description="Disordered" evidence="13">
    <location>
        <begin position="185"/>
        <end position="204"/>
    </location>
</feature>
<keyword evidence="6 14" id="KW-1133">Transmembrane helix</keyword>
<feature type="domain" description="Shisa N-terminal" evidence="15">
    <location>
        <begin position="46"/>
        <end position="93"/>
    </location>
</feature>
<feature type="compositionally biased region" description="Pro residues" evidence="13">
    <location>
        <begin position="270"/>
        <end position="279"/>
    </location>
</feature>
<dbReference type="InterPro" id="IPR026910">
    <property type="entry name" value="Shisa"/>
</dbReference>
<dbReference type="GO" id="GO:0005789">
    <property type="term" value="C:endoplasmic reticulum membrane"/>
    <property type="evidence" value="ECO:0007669"/>
    <property type="project" value="UniProtKB-SubCell"/>
</dbReference>
<dbReference type="OrthoDB" id="9949323at2759"/>
<evidence type="ECO:0000256" key="7">
    <source>
        <dbReference type="ARBA" id="ARBA00023136"/>
    </source>
</evidence>
<dbReference type="Pfam" id="PF13908">
    <property type="entry name" value="Shisa_N"/>
    <property type="match status" value="1"/>
</dbReference>
<feature type="transmembrane region" description="Helical" evidence="14">
    <location>
        <begin position="142"/>
        <end position="174"/>
    </location>
</feature>
<dbReference type="STRING" id="37003.ENSKMAP00000015264"/>
<protein>
    <recommendedName>
        <fullName evidence="11">Protein shisa-5</fullName>
    </recommendedName>
    <alternativeName>
        <fullName evidence="12">Scotin</fullName>
    </alternativeName>
</protein>
<keyword evidence="17" id="KW-1185">Reference proteome</keyword>
<feature type="compositionally biased region" description="Polar residues" evidence="13">
    <location>
        <begin position="185"/>
        <end position="195"/>
    </location>
</feature>
<evidence type="ECO:0000256" key="1">
    <source>
        <dbReference type="ARBA" id="ARBA00004115"/>
    </source>
</evidence>
<feature type="compositionally biased region" description="Pro residues" evidence="13">
    <location>
        <begin position="247"/>
        <end position="262"/>
    </location>
</feature>
<evidence type="ECO:0000256" key="5">
    <source>
        <dbReference type="ARBA" id="ARBA00022824"/>
    </source>
</evidence>
<dbReference type="GO" id="GO:0006915">
    <property type="term" value="P:apoptotic process"/>
    <property type="evidence" value="ECO:0007669"/>
    <property type="project" value="UniProtKB-KW"/>
</dbReference>
<evidence type="ECO:0000256" key="11">
    <source>
        <dbReference type="ARBA" id="ARBA00040441"/>
    </source>
</evidence>
<keyword evidence="4" id="KW-0053">Apoptosis</keyword>
<evidence type="ECO:0000313" key="16">
    <source>
        <dbReference type="Ensembl" id="ENSKMAP00000015264.1"/>
    </source>
</evidence>
<evidence type="ECO:0000256" key="8">
    <source>
        <dbReference type="ARBA" id="ARBA00023242"/>
    </source>
</evidence>
<evidence type="ECO:0000256" key="10">
    <source>
        <dbReference type="ARBA" id="ARBA00038108"/>
    </source>
</evidence>
<dbReference type="RefSeq" id="XP_017264102.1">
    <property type="nucleotide sequence ID" value="XM_017408613.3"/>
</dbReference>
<sequence>MFRQLSLCRVERISVEDRLIEVMVSGFWSGVFCVFCLVVVQAAWADDCTSYWDTTKNFHRAQHCSKYCCGDCRNKYCCNDKKYHLTEEQQQLCLQRPVVSTNTDFLPSANVLRRVRSLTQPGLEPATSRIRVRRTAHPCKGFAIFVGIAVAVVIFVVLFVVLLICCLVPCCVLYQCCHRTGTPRQTTVTNTSFSARQPPYSPSGHQPAYGGYQFVPGNARQPMPTAPPPPYLEINDPVYSPTAFPQVHPPHPLSQPQSPPPYSEELEHPPYNPSYGPQP</sequence>
<dbReference type="InterPro" id="IPR053891">
    <property type="entry name" value="Shisa_N"/>
</dbReference>
<dbReference type="Proteomes" id="UP000264800">
    <property type="component" value="Unplaced"/>
</dbReference>
<keyword evidence="3 14" id="KW-0812">Transmembrane</keyword>
<feature type="transmembrane region" description="Helical" evidence="14">
    <location>
        <begin position="20"/>
        <end position="44"/>
    </location>
</feature>
<evidence type="ECO:0000256" key="12">
    <source>
        <dbReference type="ARBA" id="ARBA00041983"/>
    </source>
</evidence>
<dbReference type="GeneTree" id="ENSGT00940000174536"/>
<organism evidence="16 17">
    <name type="scientific">Kryptolebias marmoratus</name>
    <name type="common">Mangrove killifish</name>
    <name type="synonym">Rivulus marmoratus</name>
    <dbReference type="NCBI Taxonomy" id="37003"/>
    <lineage>
        <taxon>Eukaryota</taxon>
        <taxon>Metazoa</taxon>
        <taxon>Chordata</taxon>
        <taxon>Craniata</taxon>
        <taxon>Vertebrata</taxon>
        <taxon>Euteleostomi</taxon>
        <taxon>Actinopterygii</taxon>
        <taxon>Neopterygii</taxon>
        <taxon>Teleostei</taxon>
        <taxon>Neoteleostei</taxon>
        <taxon>Acanthomorphata</taxon>
        <taxon>Ovalentaria</taxon>
        <taxon>Atherinomorphae</taxon>
        <taxon>Cyprinodontiformes</taxon>
        <taxon>Rivulidae</taxon>
        <taxon>Kryptolebias</taxon>
    </lineage>
</organism>
<keyword evidence="8" id="KW-0539">Nucleus</keyword>
<proteinExistence type="inferred from homology"/>
<dbReference type="AlphaFoldDB" id="A0A3Q3AUU1"/>
<reference evidence="16" key="2">
    <citation type="submission" date="2025-09" db="UniProtKB">
        <authorList>
            <consortium name="Ensembl"/>
        </authorList>
    </citation>
    <scope>IDENTIFICATION</scope>
</reference>